<reference evidence="1" key="1">
    <citation type="journal article" date="2020" name="Mol. Plant Microbe Interact.">
        <title>Genome Sequence of the Biocontrol Agent Coniothyrium minitans strain Conio (IMI 134523).</title>
        <authorList>
            <person name="Patel D."/>
            <person name="Shittu T.A."/>
            <person name="Baroncelli R."/>
            <person name="Muthumeenakshi S."/>
            <person name="Osborne T.H."/>
            <person name="Janganan T.K."/>
            <person name="Sreenivasaprasad S."/>
        </authorList>
    </citation>
    <scope>NUCLEOTIDE SEQUENCE</scope>
    <source>
        <strain evidence="1">Conio</strain>
    </source>
</reference>
<sequence length="98" mass="11174">MLSFIPLEVELRRYEPNKGCLLRLSPSQYFTEFNDGEKPDDMIQWPVDAAPPIERTVPQIFERIMALNATLIHNMSMTLTSALYTLGADWEKSAKAAK</sequence>
<dbReference type="AlphaFoldDB" id="A0A9P6GNJ1"/>
<organism evidence="1 2">
    <name type="scientific">Paraphaeosphaeria minitans</name>
    <dbReference type="NCBI Taxonomy" id="565426"/>
    <lineage>
        <taxon>Eukaryota</taxon>
        <taxon>Fungi</taxon>
        <taxon>Dikarya</taxon>
        <taxon>Ascomycota</taxon>
        <taxon>Pezizomycotina</taxon>
        <taxon>Dothideomycetes</taxon>
        <taxon>Pleosporomycetidae</taxon>
        <taxon>Pleosporales</taxon>
        <taxon>Massarineae</taxon>
        <taxon>Didymosphaeriaceae</taxon>
        <taxon>Paraphaeosphaeria</taxon>
    </lineage>
</organism>
<dbReference type="Proteomes" id="UP000756921">
    <property type="component" value="Unassembled WGS sequence"/>
</dbReference>
<protein>
    <submittedName>
        <fullName evidence="1">Uncharacterized protein</fullName>
    </submittedName>
</protein>
<accession>A0A9P6GNJ1</accession>
<comment type="caution">
    <text evidence="1">The sequence shown here is derived from an EMBL/GenBank/DDBJ whole genome shotgun (WGS) entry which is preliminary data.</text>
</comment>
<gene>
    <name evidence="1" type="ORF">PMIN01_03946</name>
</gene>
<evidence type="ECO:0000313" key="2">
    <source>
        <dbReference type="Proteomes" id="UP000756921"/>
    </source>
</evidence>
<evidence type="ECO:0000313" key="1">
    <source>
        <dbReference type="EMBL" id="KAF9738663.1"/>
    </source>
</evidence>
<name>A0A9P6GNJ1_9PLEO</name>
<proteinExistence type="predicted"/>
<keyword evidence="2" id="KW-1185">Reference proteome</keyword>
<dbReference type="EMBL" id="WJXW01000003">
    <property type="protein sequence ID" value="KAF9738663.1"/>
    <property type="molecule type" value="Genomic_DNA"/>
</dbReference>
<dbReference type="OrthoDB" id="1844152at2759"/>